<protein>
    <submittedName>
        <fullName evidence="2">Uncharacterized protein</fullName>
    </submittedName>
</protein>
<keyword evidence="3" id="KW-1185">Reference proteome</keyword>
<dbReference type="Proteomes" id="UP001231189">
    <property type="component" value="Unassembled WGS sequence"/>
</dbReference>
<gene>
    <name evidence="2" type="ORF">QYE76_028606</name>
</gene>
<evidence type="ECO:0000256" key="1">
    <source>
        <dbReference type="SAM" id="MobiDB-lite"/>
    </source>
</evidence>
<dbReference type="EMBL" id="JAUUTY010000007">
    <property type="protein sequence ID" value="KAK1604933.1"/>
    <property type="molecule type" value="Genomic_DNA"/>
</dbReference>
<evidence type="ECO:0000313" key="3">
    <source>
        <dbReference type="Proteomes" id="UP001231189"/>
    </source>
</evidence>
<feature type="region of interest" description="Disordered" evidence="1">
    <location>
        <begin position="1"/>
        <end position="109"/>
    </location>
</feature>
<dbReference type="AlphaFoldDB" id="A0AAD8QPU3"/>
<sequence>MVYQRNKKAKGDPPISTTIKKGLQEKSGHLPGPTGPATGQSGVVAGQPGGNRAPKEEPEDPVCARSTGLSTGGSGAPSGPPGGNRAPTGRQPEELQDQQKASGLWPGQTGLSAGLSGLWPGQTGFVEEKLRWQELWELIVHGYPEPQDPTRLTSTEFYNRQLNASARDKIRSGINRKLLDQVDDIVSAKELWDRIVVLQEGTDLIQSALYETAKQEAYQFMIRDGESIFDAYARLGALKVRKGLGAEKYNDGFEMNEAFIKSKVIAMIAVKQEDTNLGLNLQIMTKSADLNSDDLLCGRQ</sequence>
<comment type="caution">
    <text evidence="2">The sequence shown here is derived from an EMBL/GenBank/DDBJ whole genome shotgun (WGS) entry which is preliminary data.</text>
</comment>
<proteinExistence type="predicted"/>
<reference evidence="2" key="1">
    <citation type="submission" date="2023-07" db="EMBL/GenBank/DDBJ databases">
        <title>A chromosome-level genome assembly of Lolium multiflorum.</title>
        <authorList>
            <person name="Chen Y."/>
            <person name="Copetti D."/>
            <person name="Kolliker R."/>
            <person name="Studer B."/>
        </authorList>
    </citation>
    <scope>NUCLEOTIDE SEQUENCE</scope>
    <source>
        <strain evidence="2">02402/16</strain>
        <tissue evidence="2">Leaf</tissue>
    </source>
</reference>
<evidence type="ECO:0000313" key="2">
    <source>
        <dbReference type="EMBL" id="KAK1604933.1"/>
    </source>
</evidence>
<accession>A0AAD8QPU3</accession>
<name>A0AAD8QPU3_LOLMU</name>
<organism evidence="2 3">
    <name type="scientific">Lolium multiflorum</name>
    <name type="common">Italian ryegrass</name>
    <name type="synonym">Lolium perenne subsp. multiflorum</name>
    <dbReference type="NCBI Taxonomy" id="4521"/>
    <lineage>
        <taxon>Eukaryota</taxon>
        <taxon>Viridiplantae</taxon>
        <taxon>Streptophyta</taxon>
        <taxon>Embryophyta</taxon>
        <taxon>Tracheophyta</taxon>
        <taxon>Spermatophyta</taxon>
        <taxon>Magnoliopsida</taxon>
        <taxon>Liliopsida</taxon>
        <taxon>Poales</taxon>
        <taxon>Poaceae</taxon>
        <taxon>BOP clade</taxon>
        <taxon>Pooideae</taxon>
        <taxon>Poodae</taxon>
        <taxon>Poeae</taxon>
        <taxon>Poeae Chloroplast Group 2 (Poeae type)</taxon>
        <taxon>Loliodinae</taxon>
        <taxon>Loliinae</taxon>
        <taxon>Lolium</taxon>
    </lineage>
</organism>